<feature type="region of interest" description="Disordered" evidence="2">
    <location>
        <begin position="1"/>
        <end position="22"/>
    </location>
</feature>
<feature type="domain" description="Flavin reductase like" evidence="3">
    <location>
        <begin position="30"/>
        <end position="175"/>
    </location>
</feature>
<dbReference type="GO" id="GO:0042602">
    <property type="term" value="F:riboflavin reductase (NADPH) activity"/>
    <property type="evidence" value="ECO:0007669"/>
    <property type="project" value="TreeGrafter"/>
</dbReference>
<dbReference type="Gene3D" id="2.30.110.10">
    <property type="entry name" value="Electron Transport, Fmn-binding Protein, Chain A"/>
    <property type="match status" value="1"/>
</dbReference>
<comment type="caution">
    <text evidence="4">The sequence shown here is derived from an EMBL/GenBank/DDBJ whole genome shotgun (WGS) entry which is preliminary data.</text>
</comment>
<dbReference type="PANTHER" id="PTHR30466">
    <property type="entry name" value="FLAVIN REDUCTASE"/>
    <property type="match status" value="1"/>
</dbReference>
<dbReference type="GO" id="GO:0010181">
    <property type="term" value="F:FMN binding"/>
    <property type="evidence" value="ECO:0007669"/>
    <property type="project" value="InterPro"/>
</dbReference>
<evidence type="ECO:0000256" key="2">
    <source>
        <dbReference type="SAM" id="MobiDB-lite"/>
    </source>
</evidence>
<evidence type="ECO:0000313" key="5">
    <source>
        <dbReference type="Proteomes" id="UP000093111"/>
    </source>
</evidence>
<organism evidence="4 5">
    <name type="scientific">Pararhizobium polonicum</name>
    <dbReference type="NCBI Taxonomy" id="1612624"/>
    <lineage>
        <taxon>Bacteria</taxon>
        <taxon>Pseudomonadati</taxon>
        <taxon>Pseudomonadota</taxon>
        <taxon>Alphaproteobacteria</taxon>
        <taxon>Hyphomicrobiales</taxon>
        <taxon>Rhizobiaceae</taxon>
        <taxon>Rhizobium/Agrobacterium group</taxon>
        <taxon>Pararhizobium</taxon>
    </lineage>
</organism>
<accession>A0A1C7P494</accession>
<dbReference type="Proteomes" id="UP000093111">
    <property type="component" value="Unassembled WGS sequence"/>
</dbReference>
<dbReference type="PANTHER" id="PTHR30466:SF1">
    <property type="entry name" value="FMN REDUCTASE (NADH) RUTF"/>
    <property type="match status" value="1"/>
</dbReference>
<reference evidence="4 5" key="1">
    <citation type="journal article" date="2016" name="Syst. Appl. Microbiol.">
        <title>Pararhizobium polonicum sp. nov. isolated from tumors on stone fruit rootstocks.</title>
        <authorList>
            <person name="Pulawska J."/>
            <person name="Kuzmanovic N."/>
            <person name="Willems A."/>
            <person name="Pothier J.F."/>
        </authorList>
    </citation>
    <scope>NUCLEOTIDE SEQUENCE [LARGE SCALE GENOMIC DNA]</scope>
    <source>
        <strain evidence="4 5">F5.1</strain>
    </source>
</reference>
<evidence type="ECO:0000259" key="3">
    <source>
        <dbReference type="SMART" id="SM00903"/>
    </source>
</evidence>
<keyword evidence="5" id="KW-1185">Reference proteome</keyword>
<dbReference type="InterPro" id="IPR002563">
    <property type="entry name" value="Flavin_Rdtase-like_dom"/>
</dbReference>
<dbReference type="PATRIC" id="fig|1612624.7.peg.4914"/>
<gene>
    <name evidence="4" type="ORF">ADU59_14985</name>
</gene>
<dbReference type="Pfam" id="PF01613">
    <property type="entry name" value="Flavin_Reduct"/>
    <property type="match status" value="1"/>
</dbReference>
<proteinExistence type="predicted"/>
<dbReference type="SMART" id="SM00903">
    <property type="entry name" value="Flavin_Reduct"/>
    <property type="match status" value="1"/>
</dbReference>
<keyword evidence="1" id="KW-0560">Oxidoreductase</keyword>
<evidence type="ECO:0000313" key="4">
    <source>
        <dbReference type="EMBL" id="OBZ94504.1"/>
    </source>
</evidence>
<dbReference type="GO" id="GO:0006208">
    <property type="term" value="P:pyrimidine nucleobase catabolic process"/>
    <property type="evidence" value="ECO:0007669"/>
    <property type="project" value="TreeGrafter"/>
</dbReference>
<dbReference type="InterPro" id="IPR050268">
    <property type="entry name" value="NADH-dep_flavin_reductase"/>
</dbReference>
<evidence type="ECO:0000256" key="1">
    <source>
        <dbReference type="ARBA" id="ARBA00023002"/>
    </source>
</evidence>
<dbReference type="SUPFAM" id="SSF50475">
    <property type="entry name" value="FMN-binding split barrel"/>
    <property type="match status" value="1"/>
</dbReference>
<dbReference type="InterPro" id="IPR012349">
    <property type="entry name" value="Split_barrel_FMN-bd"/>
</dbReference>
<dbReference type="AlphaFoldDB" id="A0A1C7P494"/>
<dbReference type="STRING" id="1612624.ADU59_14985"/>
<dbReference type="OrthoDB" id="9789254at2"/>
<dbReference type="RefSeq" id="WP_068954954.1">
    <property type="nucleotide sequence ID" value="NZ_LGLV01000009.1"/>
</dbReference>
<name>A0A1C7P494_9HYPH</name>
<protein>
    <submittedName>
        <fullName evidence="4">FMN reductase</fullName>
    </submittedName>
</protein>
<sequence>MQVHSNAVRANADAPPSPHGDLKGAFRNGMARLGSAVTIVTTDGPAGRAGFTATAVCSVTDSPPTLLVCLNRDASAHPAVMANKVVCVNVVSGDDEKLCGLFGGKTPAEKRFSAASWSSLETGAPVLNGALVSFDCRISSICDGGTHDILLCDVLRISESKDKRALIYFDRAYHSI</sequence>
<dbReference type="EMBL" id="LGLV01000009">
    <property type="protein sequence ID" value="OBZ94504.1"/>
    <property type="molecule type" value="Genomic_DNA"/>
</dbReference>